<dbReference type="Proteomes" id="UP001231189">
    <property type="component" value="Unassembled WGS sequence"/>
</dbReference>
<keyword evidence="3" id="KW-1185">Reference proteome</keyword>
<dbReference type="InterPro" id="IPR002156">
    <property type="entry name" value="RNaseH_domain"/>
</dbReference>
<evidence type="ECO:0000313" key="3">
    <source>
        <dbReference type="Proteomes" id="UP001231189"/>
    </source>
</evidence>
<dbReference type="Pfam" id="PF00078">
    <property type="entry name" value="RVT_1"/>
    <property type="match status" value="1"/>
</dbReference>
<dbReference type="PROSITE" id="PS50878">
    <property type="entry name" value="RT_POL"/>
    <property type="match status" value="1"/>
</dbReference>
<dbReference type="AlphaFoldDB" id="A0AAD8S705"/>
<name>A0AAD8S705_LOLMU</name>
<protein>
    <recommendedName>
        <fullName evidence="1">Reverse transcriptase domain-containing protein</fullName>
    </recommendedName>
</protein>
<sequence>MFPLTAVEHIATEESDHMALLIKVCDELPRRPSHSSQGFVFEEMWLKHEGYEDMIKAAWENRDTGARGLNDLWRQLQEISSDIKKWSIESFGSVKAEIKRLRAKLDEARSAARFLGTSPEVRMLEEQLHKIYEKEEIMYIQRSRVDWLRAGDKNTKFFHNRASHRRRKNTVKALRQSDGSLCNTNEGMTAMARYFFHHLYSSEGCAEDDQVLNLLDRTVTTEMNVALLEEVTDKEITTALFQMGPTKAPGPDGFPALFYQRHWSLLKDHVCKAVRDFLAGNDIPAGFNDTILVLIPKVNAPELLSQFRPISLCNVLYKIASKVVTNRLKLFLPILISEEHSAFVPGRLITDNVFVAYECVHAIRSRKRKKPLCAVKLDMMKAYDRVEWSFLEKMMIHMGFAEQWVAMIMRCVRSVSYKVKLNGGLSESFLPSRGLRQGDPLSPYLFLFCVEGFSALLRWAQEEKMVAGVRFGSNGPTVTHLLFADDSVVFLEASEGNMAALREVLQKYEACSGQKINKQKSSIFFGKHCSNERKTFLKNSIGIQSRNDARDEQMIEDPDKTAQRILVLVEEWLSLKSPAPQPVQKENEHWLPPADGWYKVNADGALNPKESHGGGGVIIRDHHGIPQAGACHFFPRVTDPERAELLACRHAVNLAKDLGLRKIALETDCTGVVAKLQDSDKNRSIHGPLVEEIKASLEKLDDFRVLHVRRSGNAVAHKLAKDGCMNKCCNRWVQSLPDFVLNLAALDMGN</sequence>
<evidence type="ECO:0000259" key="1">
    <source>
        <dbReference type="PROSITE" id="PS50878"/>
    </source>
</evidence>
<comment type="caution">
    <text evidence="2">The sequence shown here is derived from an EMBL/GenBank/DDBJ whole genome shotgun (WGS) entry which is preliminary data.</text>
</comment>
<dbReference type="InterPro" id="IPR044730">
    <property type="entry name" value="RNase_H-like_dom_plant"/>
</dbReference>
<dbReference type="InterPro" id="IPR043502">
    <property type="entry name" value="DNA/RNA_pol_sf"/>
</dbReference>
<dbReference type="SUPFAM" id="SSF53098">
    <property type="entry name" value="Ribonuclease H-like"/>
    <property type="match status" value="1"/>
</dbReference>
<dbReference type="InterPro" id="IPR012337">
    <property type="entry name" value="RNaseH-like_sf"/>
</dbReference>
<dbReference type="InterPro" id="IPR036397">
    <property type="entry name" value="RNaseH_sf"/>
</dbReference>
<dbReference type="InterPro" id="IPR052343">
    <property type="entry name" value="Retrotransposon-Effector_Assoc"/>
</dbReference>
<gene>
    <name evidence="2" type="ORF">QYE76_063718</name>
</gene>
<accession>A0AAD8S705</accession>
<dbReference type="PANTHER" id="PTHR46890">
    <property type="entry name" value="NON-LTR RETROLELEMENT REVERSE TRANSCRIPTASE-LIKE PROTEIN-RELATED"/>
    <property type="match status" value="1"/>
</dbReference>
<dbReference type="CDD" id="cd01650">
    <property type="entry name" value="RT_nLTR_like"/>
    <property type="match status" value="1"/>
</dbReference>
<feature type="domain" description="Reverse transcriptase" evidence="1">
    <location>
        <begin position="276"/>
        <end position="541"/>
    </location>
</feature>
<organism evidence="2 3">
    <name type="scientific">Lolium multiflorum</name>
    <name type="common">Italian ryegrass</name>
    <name type="synonym">Lolium perenne subsp. multiflorum</name>
    <dbReference type="NCBI Taxonomy" id="4521"/>
    <lineage>
        <taxon>Eukaryota</taxon>
        <taxon>Viridiplantae</taxon>
        <taxon>Streptophyta</taxon>
        <taxon>Embryophyta</taxon>
        <taxon>Tracheophyta</taxon>
        <taxon>Spermatophyta</taxon>
        <taxon>Magnoliopsida</taxon>
        <taxon>Liliopsida</taxon>
        <taxon>Poales</taxon>
        <taxon>Poaceae</taxon>
        <taxon>BOP clade</taxon>
        <taxon>Pooideae</taxon>
        <taxon>Poodae</taxon>
        <taxon>Poeae</taxon>
        <taxon>Poeae Chloroplast Group 2 (Poeae type)</taxon>
        <taxon>Loliodinae</taxon>
        <taxon>Loliinae</taxon>
        <taxon>Lolium</taxon>
    </lineage>
</organism>
<dbReference type="Gene3D" id="3.30.420.10">
    <property type="entry name" value="Ribonuclease H-like superfamily/Ribonuclease H"/>
    <property type="match status" value="1"/>
</dbReference>
<dbReference type="InterPro" id="IPR000477">
    <property type="entry name" value="RT_dom"/>
</dbReference>
<dbReference type="Pfam" id="PF13456">
    <property type="entry name" value="RVT_3"/>
    <property type="match status" value="1"/>
</dbReference>
<dbReference type="GO" id="GO:0004523">
    <property type="term" value="F:RNA-DNA hybrid ribonuclease activity"/>
    <property type="evidence" value="ECO:0007669"/>
    <property type="project" value="InterPro"/>
</dbReference>
<dbReference type="EMBL" id="JAUUTY010000004">
    <property type="protein sequence ID" value="KAK1645913.1"/>
    <property type="molecule type" value="Genomic_DNA"/>
</dbReference>
<dbReference type="GO" id="GO:0003676">
    <property type="term" value="F:nucleic acid binding"/>
    <property type="evidence" value="ECO:0007669"/>
    <property type="project" value="InterPro"/>
</dbReference>
<reference evidence="2" key="1">
    <citation type="submission" date="2023-07" db="EMBL/GenBank/DDBJ databases">
        <title>A chromosome-level genome assembly of Lolium multiflorum.</title>
        <authorList>
            <person name="Chen Y."/>
            <person name="Copetti D."/>
            <person name="Kolliker R."/>
            <person name="Studer B."/>
        </authorList>
    </citation>
    <scope>NUCLEOTIDE SEQUENCE</scope>
    <source>
        <strain evidence="2">02402/16</strain>
        <tissue evidence="2">Leaf</tissue>
    </source>
</reference>
<dbReference type="SUPFAM" id="SSF56672">
    <property type="entry name" value="DNA/RNA polymerases"/>
    <property type="match status" value="1"/>
</dbReference>
<dbReference type="PANTHER" id="PTHR46890:SF48">
    <property type="entry name" value="RNA-DIRECTED DNA POLYMERASE"/>
    <property type="match status" value="1"/>
</dbReference>
<proteinExistence type="predicted"/>
<dbReference type="CDD" id="cd06222">
    <property type="entry name" value="RNase_H_like"/>
    <property type="match status" value="1"/>
</dbReference>
<evidence type="ECO:0000313" key="2">
    <source>
        <dbReference type="EMBL" id="KAK1645913.1"/>
    </source>
</evidence>